<proteinExistence type="predicted"/>
<organism evidence="1 2">
    <name type="scientific">Flammeovirga pectinis</name>
    <dbReference type="NCBI Taxonomy" id="2494373"/>
    <lineage>
        <taxon>Bacteria</taxon>
        <taxon>Pseudomonadati</taxon>
        <taxon>Bacteroidota</taxon>
        <taxon>Cytophagia</taxon>
        <taxon>Cytophagales</taxon>
        <taxon>Flammeovirgaceae</taxon>
        <taxon>Flammeovirga</taxon>
    </lineage>
</organism>
<sequence>MKIVTFDEYKIFTFDHFTGSVHILQTWWTKTSTVGSKDDKFEIGKYSYSVGSSVSVLYVGSRFGGVPAAIVAYASDYIYRIYNGIKNYHPSYYEDPKVTTLPEYKMYGIIYEKNHN</sequence>
<name>A0A3Q9FQV3_9BACT</name>
<accession>A0A3Q9FQV3</accession>
<keyword evidence="2" id="KW-1185">Reference proteome</keyword>
<dbReference type="AlphaFoldDB" id="A0A3Q9FQV3"/>
<evidence type="ECO:0000313" key="2">
    <source>
        <dbReference type="Proteomes" id="UP000267268"/>
    </source>
</evidence>
<dbReference type="EMBL" id="CP034562">
    <property type="protein sequence ID" value="AZQ63929.1"/>
    <property type="molecule type" value="Genomic_DNA"/>
</dbReference>
<evidence type="ECO:0000313" key="1">
    <source>
        <dbReference type="EMBL" id="AZQ63929.1"/>
    </source>
</evidence>
<gene>
    <name evidence="1" type="ORF">EI427_17360</name>
</gene>
<protein>
    <submittedName>
        <fullName evidence="1">Uncharacterized protein</fullName>
    </submittedName>
</protein>
<dbReference type="RefSeq" id="WP_126617120.1">
    <property type="nucleotide sequence ID" value="NZ_CP034562.1"/>
</dbReference>
<dbReference type="KEGG" id="fll:EI427_17360"/>
<reference evidence="1 2" key="1">
    <citation type="submission" date="2018-12" db="EMBL/GenBank/DDBJ databases">
        <title>Flammeovirga pectinis sp. nov., isolated from the gut of the Korean scallop, Patinopecten yessoensis.</title>
        <authorList>
            <person name="Bae J.-W."/>
            <person name="Jeong Y.-S."/>
            <person name="Kang W."/>
        </authorList>
    </citation>
    <scope>NUCLEOTIDE SEQUENCE [LARGE SCALE GENOMIC DNA]</scope>
    <source>
        <strain evidence="1 2">L12M1</strain>
    </source>
</reference>
<dbReference type="Proteomes" id="UP000267268">
    <property type="component" value="Chromosome 1"/>
</dbReference>